<dbReference type="Proteomes" id="UP000030636">
    <property type="component" value="Chromosome"/>
</dbReference>
<dbReference type="OrthoDB" id="9810154at2"/>
<dbReference type="HOGENOM" id="CLU_084603_2_0_11"/>
<protein>
    <submittedName>
        <fullName evidence="1">Phosphoglycerate mutase</fullName>
    </submittedName>
</protein>
<dbReference type="EMBL" id="CP007457">
    <property type="protein sequence ID" value="AIZ16327.1"/>
    <property type="molecule type" value="Genomic_DNA"/>
</dbReference>
<dbReference type="InterPro" id="IPR013078">
    <property type="entry name" value="His_Pase_superF_clade-1"/>
</dbReference>
<dbReference type="PANTHER" id="PTHR47623">
    <property type="entry name" value="OS09G0287300 PROTEIN"/>
    <property type="match status" value="1"/>
</dbReference>
<evidence type="ECO:0000313" key="2">
    <source>
        <dbReference type="Proteomes" id="UP000030636"/>
    </source>
</evidence>
<dbReference type="Gene3D" id="3.40.50.1240">
    <property type="entry name" value="Phosphoglycerate mutase-like"/>
    <property type="match status" value="1"/>
</dbReference>
<dbReference type="SUPFAM" id="SSF53254">
    <property type="entry name" value="Phosphoglycerate mutase-like"/>
    <property type="match status" value="1"/>
</dbReference>
<gene>
    <name evidence="1" type="ORF">AH67_04780</name>
</gene>
<organism evidence="1 2">
    <name type="scientific">Bifidobacterium pseudolongum PV8-2</name>
    <dbReference type="NCBI Taxonomy" id="1447715"/>
    <lineage>
        <taxon>Bacteria</taxon>
        <taxon>Bacillati</taxon>
        <taxon>Actinomycetota</taxon>
        <taxon>Actinomycetes</taxon>
        <taxon>Bifidobacteriales</taxon>
        <taxon>Bifidobacteriaceae</taxon>
        <taxon>Bifidobacterium</taxon>
    </lineage>
</organism>
<dbReference type="Pfam" id="PF00300">
    <property type="entry name" value="His_Phos_1"/>
    <property type="match status" value="1"/>
</dbReference>
<sequence>MASNLKSVAKQAKDYKYILLVMRHAKTEPFNAHGDFERCLLDKGLKQAKRVAKGLKGMGLVPDVIDCSSAVRARQTCERMLKVFGDGPKVHYSKALYADGMQAVFDALANTKDKRHTLMVLGHEPTVSMACQWLAVKRSDPGMLDLLNLGMSTACVAVFGSEAPLRKWGVHEAELIAVLSPKDFD</sequence>
<proteinExistence type="predicted"/>
<dbReference type="RefSeq" id="WP_039171866.1">
    <property type="nucleotide sequence ID" value="NZ_CP007457.1"/>
</dbReference>
<dbReference type="InterPro" id="IPR029033">
    <property type="entry name" value="His_PPase_superfam"/>
</dbReference>
<dbReference type="PANTHER" id="PTHR47623:SF1">
    <property type="entry name" value="OS09G0287300 PROTEIN"/>
    <property type="match status" value="1"/>
</dbReference>
<accession>A0A0A7I7T2</accession>
<dbReference type="KEGG" id="bpsp:AH67_04780"/>
<keyword evidence="2" id="KW-1185">Reference proteome</keyword>
<dbReference type="CDD" id="cd07067">
    <property type="entry name" value="HP_PGM_like"/>
    <property type="match status" value="1"/>
</dbReference>
<name>A0A0A7I7T2_9BIFI</name>
<dbReference type="STRING" id="1447715.AH67_04780"/>
<dbReference type="AlphaFoldDB" id="A0A0A7I7T2"/>
<reference evidence="1 2" key="1">
    <citation type="journal article" date="2015" name="Genome Announc.">
        <title>Bifidobacterium pseudolongum Strain PV8-2, Isolated from a Stool Sample of an Anemic Kenyan Infant.</title>
        <authorList>
            <person name="Vazquez-Gutierrez P."/>
            <person name="Lacroix C."/>
            <person name="Chassard C."/>
            <person name="Klumpp J."/>
            <person name="Stevens M.J."/>
            <person name="Jans C."/>
        </authorList>
    </citation>
    <scope>NUCLEOTIDE SEQUENCE [LARGE SCALE GENOMIC DNA]</scope>
    <source>
        <strain evidence="1 2">PV8-2</strain>
    </source>
</reference>
<evidence type="ECO:0000313" key="1">
    <source>
        <dbReference type="EMBL" id="AIZ16327.1"/>
    </source>
</evidence>